<dbReference type="PANTHER" id="PTHR35936:SF17">
    <property type="entry name" value="ARGININE-BINDING EXTRACELLULAR PROTEIN ARTP"/>
    <property type="match status" value="1"/>
</dbReference>
<dbReference type="PROSITE" id="PS51257">
    <property type="entry name" value="PROKAR_LIPOPROTEIN"/>
    <property type="match status" value="1"/>
</dbReference>
<dbReference type="PANTHER" id="PTHR35936">
    <property type="entry name" value="MEMBRANE-BOUND LYTIC MUREIN TRANSGLYCOSYLASE F"/>
    <property type="match status" value="1"/>
</dbReference>
<protein>
    <submittedName>
        <fullName evidence="4">Transporter substrate-binding domain-containing protein</fullName>
    </submittedName>
</protein>
<organism evidence="4 5">
    <name type="scientific">Atopococcus tabaci</name>
    <dbReference type="NCBI Taxonomy" id="269774"/>
    <lineage>
        <taxon>Bacteria</taxon>
        <taxon>Bacillati</taxon>
        <taxon>Bacillota</taxon>
        <taxon>Bacilli</taxon>
        <taxon>Lactobacillales</taxon>
        <taxon>Carnobacteriaceae</taxon>
        <taxon>Atopococcus</taxon>
    </lineage>
</organism>
<sequence length="284" mass="30851">MKKIIKVLLLSFLSVILAACGNGSTTEEDGDGAEQASGDTLYIGMEAAYPPYNWTQSDDSNGGLPIQNSSEFANGYDVHIAQKISEATGQPVEIVKTSWDGLVPALQSDKIDLIIAGMTPTNERREAIDFTDSYYDVQFTMVMKEGSPYEDSTGISDFDGARVSGQQGTLHYDILSQLEGADVQQALKDFSSLRVALESDKIDAYVSEYPEAVSATNAIDGLTFIELEDSFTMPEGTEDYLAIGVKPGNEELLNKVNNVLAGISEEERQELMDEAIANQPSEQE</sequence>
<proteinExistence type="predicted"/>
<evidence type="ECO:0000313" key="5">
    <source>
        <dbReference type="Proteomes" id="UP001171751"/>
    </source>
</evidence>
<evidence type="ECO:0000259" key="3">
    <source>
        <dbReference type="SMART" id="SM00062"/>
    </source>
</evidence>
<gene>
    <name evidence="4" type="ORF">Q4F26_01795</name>
</gene>
<name>A0AA43UBS4_9LACT</name>
<evidence type="ECO:0000256" key="1">
    <source>
        <dbReference type="ARBA" id="ARBA00022729"/>
    </source>
</evidence>
<dbReference type="Pfam" id="PF00497">
    <property type="entry name" value="SBP_bac_3"/>
    <property type="match status" value="1"/>
</dbReference>
<dbReference type="EMBL" id="JAUNQW010000004">
    <property type="protein sequence ID" value="MDO5457056.1"/>
    <property type="molecule type" value="Genomic_DNA"/>
</dbReference>
<dbReference type="Gene3D" id="3.40.190.10">
    <property type="entry name" value="Periplasmic binding protein-like II"/>
    <property type="match status" value="2"/>
</dbReference>
<dbReference type="AlphaFoldDB" id="A0AA43UBS4"/>
<dbReference type="SMART" id="SM00062">
    <property type="entry name" value="PBPb"/>
    <property type="match status" value="1"/>
</dbReference>
<evidence type="ECO:0000256" key="2">
    <source>
        <dbReference type="SAM" id="SignalP"/>
    </source>
</evidence>
<feature type="chain" id="PRO_5041326910" evidence="2">
    <location>
        <begin position="19"/>
        <end position="284"/>
    </location>
</feature>
<dbReference type="Proteomes" id="UP001171751">
    <property type="component" value="Unassembled WGS sequence"/>
</dbReference>
<evidence type="ECO:0000313" key="4">
    <source>
        <dbReference type="EMBL" id="MDO5457056.1"/>
    </source>
</evidence>
<keyword evidence="1 2" id="KW-0732">Signal</keyword>
<feature type="domain" description="Solute-binding protein family 3/N-terminal" evidence="3">
    <location>
        <begin position="40"/>
        <end position="279"/>
    </location>
</feature>
<reference evidence="4" key="1">
    <citation type="submission" date="2023-07" db="EMBL/GenBank/DDBJ databases">
        <title>Between Cages and Wild: Unraveling the Impact of Captivity on Animal Microbiomes and Antimicrobial Resistance.</title>
        <authorList>
            <person name="Schmartz G.P."/>
            <person name="Rehner J."/>
            <person name="Schuff M.J."/>
            <person name="Becker S.L."/>
            <person name="Kravczyk M."/>
            <person name="Gurevich A."/>
            <person name="Francke R."/>
            <person name="Mueller R."/>
            <person name="Keller V."/>
            <person name="Keller A."/>
        </authorList>
    </citation>
    <scope>NUCLEOTIDE SEQUENCE</scope>
    <source>
        <strain evidence="4">S39M_St_73</strain>
    </source>
</reference>
<dbReference type="SUPFAM" id="SSF53850">
    <property type="entry name" value="Periplasmic binding protein-like II"/>
    <property type="match status" value="1"/>
</dbReference>
<dbReference type="InterPro" id="IPR001638">
    <property type="entry name" value="Solute-binding_3/MltF_N"/>
</dbReference>
<feature type="signal peptide" evidence="2">
    <location>
        <begin position="1"/>
        <end position="18"/>
    </location>
</feature>
<accession>A0AA43UBS4</accession>
<comment type="caution">
    <text evidence="4">The sequence shown here is derived from an EMBL/GenBank/DDBJ whole genome shotgun (WGS) entry which is preliminary data.</text>
</comment>
<keyword evidence="5" id="KW-1185">Reference proteome</keyword>